<reference evidence="3 4" key="1">
    <citation type="submission" date="2020-08" db="EMBL/GenBank/DDBJ databases">
        <title>Genomic Encyclopedia of Type Strains, Phase IV (KMG-V): Genome sequencing to study the core and pangenomes of soil and plant-associated prokaryotes.</title>
        <authorList>
            <person name="Whitman W."/>
        </authorList>
    </citation>
    <scope>NUCLEOTIDE SEQUENCE [LARGE SCALE GENOMIC DNA]</scope>
    <source>
        <strain evidence="3 4">MP601</strain>
    </source>
</reference>
<sequence>MPKFVVLLFFLFVSYQLQAQTWEVGGALGGAGYIGDLNPNNPVKISGISGGVYVARNFDGYFSAKLNFIYGKISADDSKSSNQQFRDRNLSFNDPLKELSLIGEFNFMNYIPDAGPHKYTPYIYTGIGLTAYAPRADYMGKSYGLRQLRTEGEPTYGKTTIVIPYGIGLKYNFNTKWTVAGDLGYRYAMTDYLDDVSGKYADPAQLPNDYSRALADRSGEVGKPKNAIGSQRGDFKPRDTYFFLGFTISYTFVTQRCYY</sequence>
<dbReference type="RefSeq" id="WP_183587587.1">
    <property type="nucleotide sequence ID" value="NZ_JACHCA010000005.1"/>
</dbReference>
<dbReference type="InterPro" id="IPR045743">
    <property type="entry name" value="DUF6089"/>
</dbReference>
<dbReference type="EMBL" id="JACHCA010000005">
    <property type="protein sequence ID" value="MBB6128263.1"/>
    <property type="molecule type" value="Genomic_DNA"/>
</dbReference>
<name>A0A841JAY2_9SPHI</name>
<feature type="chain" id="PRO_5032487336" description="DUF6089 domain-containing protein" evidence="1">
    <location>
        <begin position="20"/>
        <end position="259"/>
    </location>
</feature>
<keyword evidence="1" id="KW-0732">Signal</keyword>
<proteinExistence type="predicted"/>
<dbReference type="Pfam" id="PF19573">
    <property type="entry name" value="DUF6089"/>
    <property type="match status" value="1"/>
</dbReference>
<protein>
    <recommendedName>
        <fullName evidence="2">DUF6089 domain-containing protein</fullName>
    </recommendedName>
</protein>
<feature type="signal peptide" evidence="1">
    <location>
        <begin position="1"/>
        <end position="19"/>
    </location>
</feature>
<accession>A0A841JAY2</accession>
<evidence type="ECO:0000259" key="2">
    <source>
        <dbReference type="Pfam" id="PF19573"/>
    </source>
</evidence>
<evidence type="ECO:0000256" key="1">
    <source>
        <dbReference type="SAM" id="SignalP"/>
    </source>
</evidence>
<feature type="domain" description="DUF6089" evidence="2">
    <location>
        <begin position="3"/>
        <end position="197"/>
    </location>
</feature>
<dbReference type="Gene3D" id="2.40.160.20">
    <property type="match status" value="1"/>
</dbReference>
<organism evidence="3 4">
    <name type="scientific">Mucilaginibacter lappiensis</name>
    <dbReference type="NCBI Taxonomy" id="354630"/>
    <lineage>
        <taxon>Bacteria</taxon>
        <taxon>Pseudomonadati</taxon>
        <taxon>Bacteroidota</taxon>
        <taxon>Sphingobacteriia</taxon>
        <taxon>Sphingobacteriales</taxon>
        <taxon>Sphingobacteriaceae</taxon>
        <taxon>Mucilaginibacter</taxon>
    </lineage>
</organism>
<evidence type="ECO:0000313" key="3">
    <source>
        <dbReference type="EMBL" id="MBB6128263.1"/>
    </source>
</evidence>
<evidence type="ECO:0000313" key="4">
    <source>
        <dbReference type="Proteomes" id="UP000548326"/>
    </source>
</evidence>
<dbReference type="InterPro" id="IPR011250">
    <property type="entry name" value="OMP/PagP_B-barrel"/>
</dbReference>
<gene>
    <name evidence="3" type="ORF">HDF22_002376</name>
</gene>
<dbReference type="AlphaFoldDB" id="A0A841JAY2"/>
<dbReference type="SUPFAM" id="SSF56925">
    <property type="entry name" value="OMPA-like"/>
    <property type="match status" value="1"/>
</dbReference>
<dbReference type="Proteomes" id="UP000548326">
    <property type="component" value="Unassembled WGS sequence"/>
</dbReference>
<comment type="caution">
    <text evidence="3">The sequence shown here is derived from an EMBL/GenBank/DDBJ whole genome shotgun (WGS) entry which is preliminary data.</text>
</comment>